<dbReference type="Proteomes" id="UP001497522">
    <property type="component" value="Chromosome 16"/>
</dbReference>
<protein>
    <submittedName>
        <fullName evidence="1">Uncharacterized protein</fullName>
    </submittedName>
</protein>
<evidence type="ECO:0000313" key="1">
    <source>
        <dbReference type="EMBL" id="CAK9866227.1"/>
    </source>
</evidence>
<name>A0ABP1AUG5_9BRYO</name>
<organism evidence="1 2">
    <name type="scientific">Sphagnum jensenii</name>
    <dbReference type="NCBI Taxonomy" id="128206"/>
    <lineage>
        <taxon>Eukaryota</taxon>
        <taxon>Viridiplantae</taxon>
        <taxon>Streptophyta</taxon>
        <taxon>Embryophyta</taxon>
        <taxon>Bryophyta</taxon>
        <taxon>Sphagnophytina</taxon>
        <taxon>Sphagnopsida</taxon>
        <taxon>Sphagnales</taxon>
        <taxon>Sphagnaceae</taxon>
        <taxon>Sphagnum</taxon>
    </lineage>
</organism>
<evidence type="ECO:0000313" key="2">
    <source>
        <dbReference type="Proteomes" id="UP001497522"/>
    </source>
</evidence>
<dbReference type="EMBL" id="OZ023717">
    <property type="protein sequence ID" value="CAK9866227.1"/>
    <property type="molecule type" value="Genomic_DNA"/>
</dbReference>
<reference evidence="1" key="1">
    <citation type="submission" date="2024-03" db="EMBL/GenBank/DDBJ databases">
        <authorList>
            <consortium name="ELIXIR-Norway"/>
            <consortium name="Elixir Norway"/>
        </authorList>
    </citation>
    <scope>NUCLEOTIDE SEQUENCE</scope>
</reference>
<proteinExistence type="predicted"/>
<gene>
    <name evidence="1" type="ORF">CSSPJE1EN2_LOCUS9222</name>
</gene>
<keyword evidence="2" id="KW-1185">Reference proteome</keyword>
<sequence>MAVLEWEEDQEPLRHDIDTVCTLSRQVYWSWTRSASISLGKVGRTSNTSSSDWFGSMCSWGVQACQNGRKAHFGITQ</sequence>
<accession>A0ABP1AUG5</accession>